<dbReference type="AlphaFoldDB" id="A0A6J7BMV8"/>
<dbReference type="GO" id="GO:0005886">
    <property type="term" value="C:plasma membrane"/>
    <property type="evidence" value="ECO:0007669"/>
    <property type="project" value="UniProtKB-SubCell"/>
</dbReference>
<dbReference type="Gene3D" id="3.40.50.2300">
    <property type="match status" value="2"/>
</dbReference>
<dbReference type="Pfam" id="PF02608">
    <property type="entry name" value="Bmp"/>
    <property type="match status" value="1"/>
</dbReference>
<dbReference type="EMBL" id="CAFAZX010000117">
    <property type="protein sequence ID" value="CAB4845478.1"/>
    <property type="molecule type" value="Genomic_DNA"/>
</dbReference>
<keyword evidence="6" id="KW-0449">Lipoprotein</keyword>
<keyword evidence="4" id="KW-0732">Signal</keyword>
<comment type="subcellular location">
    <subcellularLocation>
        <location evidence="1">Cell membrane</location>
        <topology evidence="1">Lipid-anchor</topology>
    </subcellularLocation>
</comment>
<name>A0A6J7BMV8_9ZZZZ</name>
<keyword evidence="3" id="KW-1003">Cell membrane</keyword>
<evidence type="ECO:0000256" key="2">
    <source>
        <dbReference type="ARBA" id="ARBA00008610"/>
    </source>
</evidence>
<gene>
    <name evidence="8" type="ORF">UFOPK3241_01398</name>
</gene>
<evidence type="ECO:0000256" key="6">
    <source>
        <dbReference type="ARBA" id="ARBA00023288"/>
    </source>
</evidence>
<dbReference type="PANTHER" id="PTHR34296:SF2">
    <property type="entry name" value="ABC TRANSPORTER GUANOSINE-BINDING PROTEIN NUPN"/>
    <property type="match status" value="1"/>
</dbReference>
<evidence type="ECO:0000256" key="3">
    <source>
        <dbReference type="ARBA" id="ARBA00022475"/>
    </source>
</evidence>
<comment type="similarity">
    <text evidence="2">Belongs to the BMP lipoprotein family.</text>
</comment>
<evidence type="ECO:0000256" key="4">
    <source>
        <dbReference type="ARBA" id="ARBA00022729"/>
    </source>
</evidence>
<sequence length="347" mass="36205">MKKSLHVLLVGLLVGSAFILAPASNAAQKIKVGMAYDIGGTGDKSFNDSAAAGLLRSKKSLGITAIEVSATVGTQSERETRLRFLLREGCNPVIAVGYRYADALKKVATEYPNISFAIINDSSIDLLNVASLVFSTNESAYLAGVAAALASKSGKVGYIGSLKPSQFDSNELGFIAGVKATNSKSTVMVKYLSSASDFSGYSDPAEAKVIALNMISAKVDVIYAAADGSAAGTFAAASGKKVWTIGSDVDQYLMATDSQRKNMLTSTIKRADLATYDFIATSLRGSSVNDVLDTQQGIYGRLYTLEMGGVELSNSGGFISKFKSKIGAAKSSIISGKIVVPTTGQAK</sequence>
<keyword evidence="5" id="KW-0472">Membrane</keyword>
<dbReference type="PANTHER" id="PTHR34296">
    <property type="entry name" value="TRANSCRIPTIONAL ACTIVATOR PROTEIN MED"/>
    <property type="match status" value="1"/>
</dbReference>
<protein>
    <submittedName>
        <fullName evidence="8">Unannotated protein</fullName>
    </submittedName>
</protein>
<evidence type="ECO:0000259" key="7">
    <source>
        <dbReference type="Pfam" id="PF02608"/>
    </source>
</evidence>
<evidence type="ECO:0000313" key="8">
    <source>
        <dbReference type="EMBL" id="CAB4845478.1"/>
    </source>
</evidence>
<dbReference type="SUPFAM" id="SSF53822">
    <property type="entry name" value="Periplasmic binding protein-like I"/>
    <property type="match status" value="1"/>
</dbReference>
<dbReference type="InterPro" id="IPR050957">
    <property type="entry name" value="BMP_lipoprotein"/>
</dbReference>
<organism evidence="8">
    <name type="scientific">freshwater metagenome</name>
    <dbReference type="NCBI Taxonomy" id="449393"/>
    <lineage>
        <taxon>unclassified sequences</taxon>
        <taxon>metagenomes</taxon>
        <taxon>ecological metagenomes</taxon>
    </lineage>
</organism>
<accession>A0A6J7BMV8</accession>
<feature type="domain" description="ABC transporter substrate-binding protein PnrA-like" evidence="7">
    <location>
        <begin position="32"/>
        <end position="342"/>
    </location>
</feature>
<evidence type="ECO:0000256" key="5">
    <source>
        <dbReference type="ARBA" id="ARBA00023136"/>
    </source>
</evidence>
<dbReference type="InterPro" id="IPR003760">
    <property type="entry name" value="PnrA-like"/>
</dbReference>
<evidence type="ECO:0000256" key="1">
    <source>
        <dbReference type="ARBA" id="ARBA00004193"/>
    </source>
</evidence>
<dbReference type="InterPro" id="IPR028082">
    <property type="entry name" value="Peripla_BP_I"/>
</dbReference>
<dbReference type="CDD" id="cd06354">
    <property type="entry name" value="PBP1_PrnA-like"/>
    <property type="match status" value="1"/>
</dbReference>
<proteinExistence type="inferred from homology"/>
<reference evidence="8" key="1">
    <citation type="submission" date="2020-05" db="EMBL/GenBank/DDBJ databases">
        <authorList>
            <person name="Chiriac C."/>
            <person name="Salcher M."/>
            <person name="Ghai R."/>
            <person name="Kavagutti S V."/>
        </authorList>
    </citation>
    <scope>NUCLEOTIDE SEQUENCE</scope>
</reference>